<keyword evidence="4" id="KW-0812">Transmembrane</keyword>
<dbReference type="Gene3D" id="3.40.50.10070">
    <property type="entry name" value="TolB, N-terminal domain"/>
    <property type="match status" value="1"/>
</dbReference>
<accession>A0A4Y9EQG6</accession>
<dbReference type="Pfam" id="PF13676">
    <property type="entry name" value="TIR_2"/>
    <property type="match status" value="1"/>
</dbReference>
<dbReference type="PANTHER" id="PTHR44858:SF1">
    <property type="entry name" value="UDP-N-ACETYLGLUCOSAMINE--PEPTIDE N-ACETYLGLUCOSAMINYLTRANSFERASE SPINDLY-RELATED"/>
    <property type="match status" value="1"/>
</dbReference>
<protein>
    <submittedName>
        <fullName evidence="6">TIR domain-containing protein</fullName>
    </submittedName>
</protein>
<dbReference type="InterPro" id="IPR000157">
    <property type="entry name" value="TIR_dom"/>
</dbReference>
<evidence type="ECO:0000259" key="5">
    <source>
        <dbReference type="Pfam" id="PF13676"/>
    </source>
</evidence>
<reference evidence="6 7" key="1">
    <citation type="submission" date="2019-02" db="EMBL/GenBank/DDBJ databases">
        <title>Polymorphobacter sp. isolated from the lake at the Tibet of China.</title>
        <authorList>
            <person name="Li A."/>
        </authorList>
    </citation>
    <scope>NUCLEOTIDE SEQUENCE [LARGE SCALE GENOMIC DNA]</scope>
    <source>
        <strain evidence="6 7">DJ1R-1</strain>
    </source>
</reference>
<dbReference type="InterPro" id="IPR011990">
    <property type="entry name" value="TPR-like_helical_dom_sf"/>
</dbReference>
<comment type="caution">
    <text evidence="6">The sequence shown here is derived from an EMBL/GenBank/DDBJ whole genome shotgun (WGS) entry which is preliminary data.</text>
</comment>
<dbReference type="SUPFAM" id="SSF52200">
    <property type="entry name" value="Toll/Interleukin receptor TIR domain"/>
    <property type="match status" value="1"/>
</dbReference>
<evidence type="ECO:0000313" key="7">
    <source>
        <dbReference type="Proteomes" id="UP000297737"/>
    </source>
</evidence>
<feature type="domain" description="TIR" evidence="5">
    <location>
        <begin position="24"/>
        <end position="128"/>
    </location>
</feature>
<keyword evidence="7" id="KW-1185">Reference proteome</keyword>
<evidence type="ECO:0000313" key="6">
    <source>
        <dbReference type="EMBL" id="TFU05857.1"/>
    </source>
</evidence>
<dbReference type="PROSITE" id="PS50005">
    <property type="entry name" value="TPR"/>
    <property type="match status" value="2"/>
</dbReference>
<keyword evidence="2 3" id="KW-0802">TPR repeat</keyword>
<keyword evidence="4" id="KW-0472">Membrane</keyword>
<dbReference type="PANTHER" id="PTHR44858">
    <property type="entry name" value="TETRATRICOPEPTIDE REPEAT PROTEIN 6"/>
    <property type="match status" value="1"/>
</dbReference>
<gene>
    <name evidence="6" type="ORF">EUV02_02195</name>
</gene>
<dbReference type="InterPro" id="IPR050498">
    <property type="entry name" value="Ycf3"/>
</dbReference>
<dbReference type="InterPro" id="IPR019734">
    <property type="entry name" value="TPR_rpt"/>
</dbReference>
<evidence type="ECO:0000256" key="4">
    <source>
        <dbReference type="SAM" id="Phobius"/>
    </source>
</evidence>
<evidence type="ECO:0000256" key="2">
    <source>
        <dbReference type="ARBA" id="ARBA00022803"/>
    </source>
</evidence>
<keyword evidence="1" id="KW-0677">Repeat</keyword>
<dbReference type="InterPro" id="IPR035897">
    <property type="entry name" value="Toll_tir_struct_dom_sf"/>
</dbReference>
<evidence type="ECO:0000256" key="1">
    <source>
        <dbReference type="ARBA" id="ARBA00022737"/>
    </source>
</evidence>
<dbReference type="Proteomes" id="UP000297737">
    <property type="component" value="Unassembled WGS sequence"/>
</dbReference>
<feature type="transmembrane region" description="Helical" evidence="4">
    <location>
        <begin position="167"/>
        <end position="187"/>
    </location>
</feature>
<organism evidence="6 7">
    <name type="scientific">Glacieibacterium arshaanense</name>
    <dbReference type="NCBI Taxonomy" id="2511025"/>
    <lineage>
        <taxon>Bacteria</taxon>
        <taxon>Pseudomonadati</taxon>
        <taxon>Pseudomonadota</taxon>
        <taxon>Alphaproteobacteria</taxon>
        <taxon>Sphingomonadales</taxon>
        <taxon>Sphingosinicellaceae</taxon>
        <taxon>Glacieibacterium</taxon>
    </lineage>
</organism>
<name>A0A4Y9EQG6_9SPHN</name>
<proteinExistence type="predicted"/>
<feature type="repeat" description="TPR" evidence="3">
    <location>
        <begin position="421"/>
        <end position="454"/>
    </location>
</feature>
<dbReference type="SUPFAM" id="SSF48452">
    <property type="entry name" value="TPR-like"/>
    <property type="match status" value="1"/>
</dbReference>
<feature type="repeat" description="TPR" evidence="3">
    <location>
        <begin position="455"/>
        <end position="488"/>
    </location>
</feature>
<dbReference type="SMART" id="SM00028">
    <property type="entry name" value="TPR"/>
    <property type="match status" value="2"/>
</dbReference>
<dbReference type="OrthoDB" id="105971at2"/>
<evidence type="ECO:0000256" key="3">
    <source>
        <dbReference type="PROSITE-ProRule" id="PRU00339"/>
    </source>
</evidence>
<dbReference type="Pfam" id="PF14559">
    <property type="entry name" value="TPR_19"/>
    <property type="match status" value="1"/>
</dbReference>
<keyword evidence="4" id="KW-1133">Transmembrane helix</keyword>
<dbReference type="Gene3D" id="1.25.40.10">
    <property type="entry name" value="Tetratricopeptide repeat domain"/>
    <property type="match status" value="1"/>
</dbReference>
<dbReference type="EMBL" id="SIHO01000001">
    <property type="protein sequence ID" value="TFU05857.1"/>
    <property type="molecule type" value="Genomic_DNA"/>
</dbReference>
<dbReference type="PROSITE" id="PS50293">
    <property type="entry name" value="TPR_REGION"/>
    <property type="match status" value="1"/>
</dbReference>
<dbReference type="AlphaFoldDB" id="A0A4Y9EQG6"/>
<sequence length="777" mass="82879">MAAVLYGGDTNRGNVLNSPQPPRVFLSYARADRARVAKLAEALTATGHQVWWDTAIEGGSDFSDDIARELDAADVVVVAWSASSVGSAWVRDEAGAGRDRKRLVPVQLDTTPPPLGFRQLQAIDLSIWRGRASDPKLAALVAAIARVAGSAPVAAPAVKPKSPLHFMPWLIAALVLVAVLGAAWFLLGPKFGAAAKPIVAVLPFTDMSEAKGKAYFAEGLAEEILDTLAHDARLKVLGGTTARAIRDNSANPDFARDKLGVTRLLEGSVRGGSGADSVKVSVRLIDTADGSEIWSQAFDRSGADVVAVQEEVAQAVAMQLAGPLGGIAAPVAASNAKVPAAAYEKVLVARQLMRTRQADSIAQARFLANEAVALAPGYAPAYAVRAHSAALATMYLDLPFSAMPAAKRDAETAIRLDPNLSEAYMAMGFVLTQMNDLEAAILALNRAVTLKPDNSEARYWLGRTYAMNGQTNQAIAQLEKAVASDPLWAKPVQNLVIAYTQGDRFQDARQVVRHYRAIAPNPADGDFVDSSLSLTSGEFARGLLSANAALARNPQMTNAKEARENALLSMFAHDRLTAAELTARSPYLALAIAKQWRQVADMALKDGAATWNDPIKLGYLAFALMQIDKPTELVRVFDEAFANVDAYLAAPVAEHFGAATLASAFDSVGRPADARALRNFSRARMTRAEANGTAASVNANNWATLLLSEGDRAGALAKLERGVNTAWWRVCDFPWIGNDKLLAPLNGDPRFEAIKGRCSAEINKQRKLAGFEPAVLK</sequence>
<dbReference type="GO" id="GO:0007165">
    <property type="term" value="P:signal transduction"/>
    <property type="evidence" value="ECO:0007669"/>
    <property type="project" value="InterPro"/>
</dbReference>
<dbReference type="RefSeq" id="WP_135244582.1">
    <property type="nucleotide sequence ID" value="NZ_SIHO01000001.1"/>
</dbReference>
<dbReference type="Gene3D" id="3.40.50.10140">
    <property type="entry name" value="Toll/interleukin-1 receptor homology (TIR) domain"/>
    <property type="match status" value="1"/>
</dbReference>